<dbReference type="Pfam" id="PF19931">
    <property type="entry name" value="DUF6394"/>
    <property type="match status" value="1"/>
</dbReference>
<feature type="transmembrane region" description="Helical" evidence="1">
    <location>
        <begin position="30"/>
        <end position="48"/>
    </location>
</feature>
<dbReference type="InterPro" id="IPR045655">
    <property type="entry name" value="DUF6394"/>
</dbReference>
<comment type="caution">
    <text evidence="2">The sequence shown here is derived from an EMBL/GenBank/DDBJ whole genome shotgun (WGS) entry which is preliminary data.</text>
</comment>
<accession>A0A4U8T9A9</accession>
<protein>
    <recommendedName>
        <fullName evidence="4">Integral membrane protein</fullName>
    </recommendedName>
</protein>
<reference evidence="2 3" key="1">
    <citation type="journal article" date="2014" name="Genome Announc.">
        <title>Draft genome sequences of eight enterohepatic helicobacter species isolated from both laboratory and wild rodents.</title>
        <authorList>
            <person name="Sheh A."/>
            <person name="Shen Z."/>
            <person name="Fox J.G."/>
        </authorList>
    </citation>
    <scope>NUCLEOTIDE SEQUENCE [LARGE SCALE GENOMIC DNA]</scope>
    <source>
        <strain evidence="2 3">MIT 09-6949</strain>
    </source>
</reference>
<dbReference type="Proteomes" id="UP000029733">
    <property type="component" value="Unassembled WGS sequence"/>
</dbReference>
<feature type="transmembrane region" description="Helical" evidence="1">
    <location>
        <begin position="7"/>
        <end position="24"/>
    </location>
</feature>
<gene>
    <name evidence="2" type="ORF">LS71_006910</name>
</gene>
<organism evidence="2 3">
    <name type="scientific">Helicobacter jaachi</name>
    <dbReference type="NCBI Taxonomy" id="1677920"/>
    <lineage>
        <taxon>Bacteria</taxon>
        <taxon>Pseudomonadati</taxon>
        <taxon>Campylobacterota</taxon>
        <taxon>Epsilonproteobacteria</taxon>
        <taxon>Campylobacterales</taxon>
        <taxon>Helicobacteraceae</taxon>
        <taxon>Helicobacter</taxon>
    </lineage>
</organism>
<keyword evidence="3" id="KW-1185">Reference proteome</keyword>
<feature type="transmembrane region" description="Helical" evidence="1">
    <location>
        <begin position="82"/>
        <end position="103"/>
    </location>
</feature>
<dbReference type="AlphaFoldDB" id="A0A4U8T9A9"/>
<keyword evidence="1" id="KW-0472">Membrane</keyword>
<sequence length="113" mass="12340">MDWGKVFFVFFSLMSLTFTLGFLYESNIVILFIATAINFIATTLRIGVKNNLSAELFASSLVADFHLIPAFVFLQVFGDIEIATALVLGAVVANLFSMILLCIGGAKAKESDY</sequence>
<evidence type="ECO:0000256" key="1">
    <source>
        <dbReference type="SAM" id="Phobius"/>
    </source>
</evidence>
<proteinExistence type="predicted"/>
<dbReference type="STRING" id="1677920.LS71_06705"/>
<dbReference type="OrthoDB" id="5344050at2"/>
<dbReference type="EMBL" id="JRPR02000005">
    <property type="protein sequence ID" value="TLD96194.1"/>
    <property type="molecule type" value="Genomic_DNA"/>
</dbReference>
<evidence type="ECO:0008006" key="4">
    <source>
        <dbReference type="Google" id="ProtNLM"/>
    </source>
</evidence>
<name>A0A4U8T9A9_9HELI</name>
<keyword evidence="1" id="KW-1133">Transmembrane helix</keyword>
<feature type="transmembrane region" description="Helical" evidence="1">
    <location>
        <begin position="55"/>
        <end position="76"/>
    </location>
</feature>
<evidence type="ECO:0000313" key="3">
    <source>
        <dbReference type="Proteomes" id="UP000029733"/>
    </source>
</evidence>
<keyword evidence="1" id="KW-0812">Transmembrane</keyword>
<dbReference type="RefSeq" id="WP_034355530.1">
    <property type="nucleotide sequence ID" value="NZ_JRPR02000005.1"/>
</dbReference>
<evidence type="ECO:0000313" key="2">
    <source>
        <dbReference type="EMBL" id="TLD96194.1"/>
    </source>
</evidence>